<keyword evidence="2" id="KW-1185">Reference proteome</keyword>
<accession>A0ABQ5JLY9</accession>
<dbReference type="RefSeq" id="WP_407882766.1">
    <property type="nucleotide sequence ID" value="NZ_BQXO01000002.1"/>
</dbReference>
<dbReference type="EMBL" id="BQXO01000002">
    <property type="protein sequence ID" value="GKT05484.1"/>
    <property type="molecule type" value="Genomic_DNA"/>
</dbReference>
<sequence>MAFLFLSGLGLTSLLVGVILAALPSETMRYRDVAVSDIPMDEK</sequence>
<comment type="caution">
    <text evidence="1">The sequence shown here is derived from an EMBL/GenBank/DDBJ whole genome shotgun (WGS) entry which is preliminary data.</text>
</comment>
<gene>
    <name evidence="1" type="ORF">JCM31185_07730</name>
</gene>
<protein>
    <submittedName>
        <fullName evidence="1">Uncharacterized protein</fullName>
    </submittedName>
</protein>
<name>A0ABQ5JLY9_9LACO</name>
<dbReference type="Proteomes" id="UP001628078">
    <property type="component" value="Unassembled WGS sequence"/>
</dbReference>
<evidence type="ECO:0000313" key="2">
    <source>
        <dbReference type="Proteomes" id="UP001628078"/>
    </source>
</evidence>
<proteinExistence type="predicted"/>
<evidence type="ECO:0000313" key="1">
    <source>
        <dbReference type="EMBL" id="GKT05484.1"/>
    </source>
</evidence>
<reference evidence="1 2" key="1">
    <citation type="submission" date="2022-03" db="EMBL/GenBank/DDBJ databases">
        <title>Draft genome sequence of Furfurilactobacillus curtus JCM 31185.</title>
        <authorList>
            <person name="Suzuki S."/>
            <person name="Endo A."/>
            <person name="Kajikawa A."/>
        </authorList>
    </citation>
    <scope>NUCLEOTIDE SEQUENCE [LARGE SCALE GENOMIC DNA]</scope>
    <source>
        <strain evidence="1 2">JCM 31185</strain>
    </source>
</reference>
<organism evidence="1 2">
    <name type="scientific">Furfurilactobacillus curtus</name>
    <dbReference type="NCBI Taxonomy" id="1746200"/>
    <lineage>
        <taxon>Bacteria</taxon>
        <taxon>Bacillati</taxon>
        <taxon>Bacillota</taxon>
        <taxon>Bacilli</taxon>
        <taxon>Lactobacillales</taxon>
        <taxon>Lactobacillaceae</taxon>
        <taxon>Furfurilactobacillus</taxon>
    </lineage>
</organism>